<protein>
    <submittedName>
        <fullName evidence="1">Stress protein</fullName>
    </submittedName>
</protein>
<name>A0A1X7DMR2_9BACI</name>
<dbReference type="GeneID" id="93700872"/>
<dbReference type="AlphaFoldDB" id="A0A1X7DMR2"/>
<evidence type="ECO:0000313" key="1">
    <source>
        <dbReference type="EMBL" id="AKO93282.1"/>
    </source>
</evidence>
<gene>
    <name evidence="1" type="ORF">BEH_15105</name>
</gene>
<reference evidence="2" key="2">
    <citation type="submission" date="2015-06" db="EMBL/GenBank/DDBJ databases">
        <title>Genome Sequence of Bacillus endophyticus and Analysis of its Companion Mechanism in the Ketogulonigenium vulgare-Bacillus strain Consortium.</title>
        <authorList>
            <person name="Jia N."/>
            <person name="Du J."/>
            <person name="Ding M.-Z."/>
            <person name="Gao F."/>
            <person name="Yuan Y.-J."/>
        </authorList>
    </citation>
    <scope>NUCLEOTIDE SEQUENCE [LARGE SCALE GENOMIC DNA]</scope>
    <source>
        <strain evidence="2">Hbe603</strain>
    </source>
</reference>
<dbReference type="EMBL" id="CP011974">
    <property type="protein sequence ID" value="AKO93282.1"/>
    <property type="molecule type" value="Genomic_DNA"/>
</dbReference>
<dbReference type="KEGG" id="beo:BEH_15105"/>
<organism evidence="1 2">
    <name type="scientific">Priestia filamentosa</name>
    <dbReference type="NCBI Taxonomy" id="1402861"/>
    <lineage>
        <taxon>Bacteria</taxon>
        <taxon>Bacillati</taxon>
        <taxon>Bacillota</taxon>
        <taxon>Bacilli</taxon>
        <taxon>Bacillales</taxon>
        <taxon>Bacillaceae</taxon>
        <taxon>Priestia</taxon>
    </lineage>
</organism>
<reference evidence="1 2" key="1">
    <citation type="journal article" date="2015" name="PLoS ONE">
        <title>Genome Sequence of Bacillus endophyticus and Analysis of Its Companion Mechanism in the Ketogulonigenium vulgare-Bacillus Strain Consortium.</title>
        <authorList>
            <person name="Jia N."/>
            <person name="Du J."/>
            <person name="Ding M.Z."/>
            <person name="Gao F."/>
            <person name="Yuan Y.J."/>
        </authorList>
    </citation>
    <scope>NUCLEOTIDE SEQUENCE [LARGE SCALE GENOMIC DNA]</scope>
    <source>
        <strain evidence="1 2">Hbe603</strain>
    </source>
</reference>
<accession>A0A0H4KGL9</accession>
<accession>A0A1X7DMR2</accession>
<dbReference type="RefSeq" id="WP_019392676.1">
    <property type="nucleotide sequence ID" value="NZ_ALIM01000020.1"/>
</dbReference>
<proteinExistence type="predicted"/>
<keyword evidence="2" id="KW-1185">Reference proteome</keyword>
<sequence length="156" mass="16673">MKKAKRVLAGSALSVTLLAAPLALPFGGNTASAATPEVGGSVTIDPVAIGQAIEDAKVSADNRSGFVKGAMEKAFFESGQQYNVVVMNLSQGYNSDGLQGVQYFDTTDYDGVTYGIWVFEQGTFINEGDGGYINWAMRGWFERTGDDGKTVNFHRP</sequence>
<evidence type="ECO:0000313" key="2">
    <source>
        <dbReference type="Proteomes" id="UP000036202"/>
    </source>
</evidence>
<dbReference type="Proteomes" id="UP000036202">
    <property type="component" value="Chromosome"/>
</dbReference>
<dbReference type="PATRIC" id="fig|135735.6.peg.3196"/>
<dbReference type="OrthoDB" id="5195614at2"/>